<dbReference type="PANTHER" id="PTHR31305:SF2">
    <property type="entry name" value="SNARE-ASSOCIATED PROTEIN SNAPIN"/>
    <property type="match status" value="1"/>
</dbReference>
<reference evidence="5" key="1">
    <citation type="journal article" date="2023" name="Nat. Commun.">
        <title>Diploid and tetraploid genomes of Acorus and the evolution of monocots.</title>
        <authorList>
            <person name="Ma L."/>
            <person name="Liu K.W."/>
            <person name="Li Z."/>
            <person name="Hsiao Y.Y."/>
            <person name="Qi Y."/>
            <person name="Fu T."/>
            <person name="Tang G.D."/>
            <person name="Zhang D."/>
            <person name="Sun W.H."/>
            <person name="Liu D.K."/>
            <person name="Li Y."/>
            <person name="Chen G.Z."/>
            <person name="Liu X.D."/>
            <person name="Liao X.Y."/>
            <person name="Jiang Y.T."/>
            <person name="Yu X."/>
            <person name="Hao Y."/>
            <person name="Huang J."/>
            <person name="Zhao X.W."/>
            <person name="Ke S."/>
            <person name="Chen Y.Y."/>
            <person name="Wu W.L."/>
            <person name="Hsu J.L."/>
            <person name="Lin Y.F."/>
            <person name="Huang M.D."/>
            <person name="Li C.Y."/>
            <person name="Huang L."/>
            <person name="Wang Z.W."/>
            <person name="Zhao X."/>
            <person name="Zhong W.Y."/>
            <person name="Peng D.H."/>
            <person name="Ahmad S."/>
            <person name="Lan S."/>
            <person name="Zhang J.S."/>
            <person name="Tsai W.C."/>
            <person name="Van de Peer Y."/>
            <person name="Liu Z.J."/>
        </authorList>
    </citation>
    <scope>NUCLEOTIDE SEQUENCE</scope>
    <source>
        <strain evidence="5">CP</strain>
    </source>
</reference>
<feature type="region of interest" description="Disordered" evidence="4">
    <location>
        <begin position="1"/>
        <end position="36"/>
    </location>
</feature>
<dbReference type="GO" id="GO:0032418">
    <property type="term" value="P:lysosome localization"/>
    <property type="evidence" value="ECO:0007669"/>
    <property type="project" value="TreeGrafter"/>
</dbReference>
<dbReference type="GO" id="GO:0000149">
    <property type="term" value="F:SNARE binding"/>
    <property type="evidence" value="ECO:0007669"/>
    <property type="project" value="TreeGrafter"/>
</dbReference>
<evidence type="ECO:0000313" key="6">
    <source>
        <dbReference type="Proteomes" id="UP001180020"/>
    </source>
</evidence>
<dbReference type="GO" id="GO:0099078">
    <property type="term" value="C:BORC complex"/>
    <property type="evidence" value="ECO:0007669"/>
    <property type="project" value="TreeGrafter"/>
</dbReference>
<dbReference type="PANTHER" id="PTHR31305">
    <property type="entry name" value="SNARE-ASSOCIATED PROTEIN SNAPIN"/>
    <property type="match status" value="1"/>
</dbReference>
<sequence length="147" mass="16162">MDPKTPANGDDPTEERPPVSPPRDPYTSLDSGSVESSDALARWISSVLGSVIRDFDSSTEGAVQSQEELSIALDRLTGELDKLLEDAPLPFIMQYATKISGVRKRVMSLNLLLRSIQRRIDNMDRMLSAGLARGTPTLKPLMHIITL</sequence>
<evidence type="ECO:0000256" key="1">
    <source>
        <dbReference type="ARBA" id="ARBA00006111"/>
    </source>
</evidence>
<comment type="similarity">
    <text evidence="1">Belongs to the SNAPIN family.</text>
</comment>
<dbReference type="GO" id="GO:0006886">
    <property type="term" value="P:intracellular protein transport"/>
    <property type="evidence" value="ECO:0007669"/>
    <property type="project" value="InterPro"/>
</dbReference>
<dbReference type="InterPro" id="IPR028119">
    <property type="entry name" value="Snapin/Pallidin/Snn1"/>
</dbReference>
<evidence type="ECO:0000256" key="4">
    <source>
        <dbReference type="SAM" id="MobiDB-lite"/>
    </source>
</evidence>
<dbReference type="Proteomes" id="UP001180020">
    <property type="component" value="Unassembled WGS sequence"/>
</dbReference>
<dbReference type="InterPro" id="IPR017246">
    <property type="entry name" value="Snapin"/>
</dbReference>
<comment type="caution">
    <text evidence="5">The sequence shown here is derived from an EMBL/GenBank/DDBJ whole genome shotgun (WGS) entry which is preliminary data.</text>
</comment>
<proteinExistence type="inferred from homology"/>
<keyword evidence="2" id="KW-0175">Coiled coil</keyword>
<dbReference type="GO" id="GO:0031083">
    <property type="term" value="C:BLOC-1 complex"/>
    <property type="evidence" value="ECO:0007669"/>
    <property type="project" value="InterPro"/>
</dbReference>
<reference evidence="5" key="2">
    <citation type="submission" date="2023-06" db="EMBL/GenBank/DDBJ databases">
        <authorList>
            <person name="Ma L."/>
            <person name="Liu K.-W."/>
            <person name="Li Z."/>
            <person name="Hsiao Y.-Y."/>
            <person name="Qi Y."/>
            <person name="Fu T."/>
            <person name="Tang G."/>
            <person name="Zhang D."/>
            <person name="Sun W.-H."/>
            <person name="Liu D.-K."/>
            <person name="Li Y."/>
            <person name="Chen G.-Z."/>
            <person name="Liu X.-D."/>
            <person name="Liao X.-Y."/>
            <person name="Jiang Y.-T."/>
            <person name="Yu X."/>
            <person name="Hao Y."/>
            <person name="Huang J."/>
            <person name="Zhao X.-W."/>
            <person name="Ke S."/>
            <person name="Chen Y.-Y."/>
            <person name="Wu W.-L."/>
            <person name="Hsu J.-L."/>
            <person name="Lin Y.-F."/>
            <person name="Huang M.-D."/>
            <person name="Li C.-Y."/>
            <person name="Huang L."/>
            <person name="Wang Z.-W."/>
            <person name="Zhao X."/>
            <person name="Zhong W.-Y."/>
            <person name="Peng D.-H."/>
            <person name="Ahmad S."/>
            <person name="Lan S."/>
            <person name="Zhang J.-S."/>
            <person name="Tsai W.-C."/>
            <person name="Van De Peer Y."/>
            <person name="Liu Z.-J."/>
        </authorList>
    </citation>
    <scope>NUCLEOTIDE SEQUENCE</scope>
    <source>
        <strain evidence="5">CP</strain>
        <tissue evidence="5">Leaves</tissue>
    </source>
</reference>
<evidence type="ECO:0000256" key="2">
    <source>
        <dbReference type="ARBA" id="ARBA00023054"/>
    </source>
</evidence>
<dbReference type="EMBL" id="JAUJYO010000009">
    <property type="protein sequence ID" value="KAK1308401.1"/>
    <property type="molecule type" value="Genomic_DNA"/>
</dbReference>
<dbReference type="AlphaFoldDB" id="A0AAV9E5H0"/>
<organism evidence="5 6">
    <name type="scientific">Acorus calamus</name>
    <name type="common">Sweet flag</name>
    <dbReference type="NCBI Taxonomy" id="4465"/>
    <lineage>
        <taxon>Eukaryota</taxon>
        <taxon>Viridiplantae</taxon>
        <taxon>Streptophyta</taxon>
        <taxon>Embryophyta</taxon>
        <taxon>Tracheophyta</taxon>
        <taxon>Spermatophyta</taxon>
        <taxon>Magnoliopsida</taxon>
        <taxon>Liliopsida</taxon>
        <taxon>Acoraceae</taxon>
        <taxon>Acorus</taxon>
    </lineage>
</organism>
<protein>
    <recommendedName>
        <fullName evidence="3">Biogenesis of lysosome-related organelles complex 1 subunit 7</fullName>
    </recommendedName>
</protein>
<dbReference type="Pfam" id="PF14712">
    <property type="entry name" value="Snapin_Pallidin"/>
    <property type="match status" value="1"/>
</dbReference>
<accession>A0AAV9E5H0</accession>
<name>A0AAV9E5H0_ACOCL</name>
<evidence type="ECO:0000313" key="5">
    <source>
        <dbReference type="EMBL" id="KAK1308401.1"/>
    </source>
</evidence>
<dbReference type="GO" id="GO:0007040">
    <property type="term" value="P:lysosome organization"/>
    <property type="evidence" value="ECO:0007669"/>
    <property type="project" value="TreeGrafter"/>
</dbReference>
<gene>
    <name evidence="5" type="ORF">QJS10_CPA09g01124</name>
</gene>
<dbReference type="GO" id="GO:0008333">
    <property type="term" value="P:endosome to lysosome transport"/>
    <property type="evidence" value="ECO:0007669"/>
    <property type="project" value="TreeGrafter"/>
</dbReference>
<evidence type="ECO:0000256" key="3">
    <source>
        <dbReference type="ARBA" id="ARBA00033330"/>
    </source>
</evidence>
<keyword evidence="6" id="KW-1185">Reference proteome</keyword>